<accession>A0A6M3LLQ8</accession>
<reference evidence="1" key="1">
    <citation type="submission" date="2020-03" db="EMBL/GenBank/DDBJ databases">
        <title>The deep terrestrial virosphere.</title>
        <authorList>
            <person name="Holmfeldt K."/>
            <person name="Nilsson E."/>
            <person name="Simone D."/>
            <person name="Lopez-Fernandez M."/>
            <person name="Wu X."/>
            <person name="de Brujin I."/>
            <person name="Lundin D."/>
            <person name="Andersson A."/>
            <person name="Bertilsson S."/>
            <person name="Dopson M."/>
        </authorList>
    </citation>
    <scope>NUCLEOTIDE SEQUENCE</scope>
    <source>
        <strain evidence="1">MM415B09686</strain>
    </source>
</reference>
<dbReference type="AlphaFoldDB" id="A0A6M3LLQ8"/>
<gene>
    <name evidence="1" type="ORF">MM415B09686_0009</name>
</gene>
<evidence type="ECO:0000313" key="1">
    <source>
        <dbReference type="EMBL" id="QJA96317.1"/>
    </source>
</evidence>
<dbReference type="EMBL" id="MT143388">
    <property type="protein sequence ID" value="QJA96317.1"/>
    <property type="molecule type" value="Genomic_DNA"/>
</dbReference>
<proteinExistence type="predicted"/>
<sequence>MEYSTAQVARQMAISKARVLQLRERRGVGHRLGSQWVFTNRDIAALRVKGTPGRPRKKEGKES</sequence>
<name>A0A6M3LLQ8_9ZZZZ</name>
<organism evidence="1">
    <name type="scientific">viral metagenome</name>
    <dbReference type="NCBI Taxonomy" id="1070528"/>
    <lineage>
        <taxon>unclassified sequences</taxon>
        <taxon>metagenomes</taxon>
        <taxon>organismal metagenomes</taxon>
    </lineage>
</organism>
<protein>
    <submittedName>
        <fullName evidence="1">Uncharacterized protein</fullName>
    </submittedName>
</protein>